<proteinExistence type="predicted"/>
<sequence>MVWHQHRAARTIQERAWCPGQQNAVARGRVCALRSPHINDVAIAGLKTNSLLIFSFLPPNQQISFIMAITGVLVNVHDTDLVLATAKDGVHVKVQGQGINHTDNQRWIAKYKYDRTANANLWSVQNKDTGNYLSWNSSMQVIMSDTEHWWKLVSVEGKIALQVPDATKDGRYYTLELEDDASVTWPIDRGTILFLTLVAGHPQEPAGESHQQAAVDSCERMSVRLKDFVSSWLSRECVSLRAC</sequence>
<gene>
    <name evidence="1" type="ORF">F5147DRAFT_308140</name>
</gene>
<comment type="caution">
    <text evidence="1">The sequence shown here is derived from an EMBL/GenBank/DDBJ whole genome shotgun (WGS) entry which is preliminary data.</text>
</comment>
<dbReference type="Proteomes" id="UP000823399">
    <property type="component" value="Unassembled WGS sequence"/>
</dbReference>
<dbReference type="RefSeq" id="XP_041298210.1">
    <property type="nucleotide sequence ID" value="XM_041429145.1"/>
</dbReference>
<dbReference type="GeneID" id="64691404"/>
<accession>A0A9P7JZ56</accession>
<organism evidence="1 2">
    <name type="scientific">Suillus discolor</name>
    <dbReference type="NCBI Taxonomy" id="1912936"/>
    <lineage>
        <taxon>Eukaryota</taxon>
        <taxon>Fungi</taxon>
        <taxon>Dikarya</taxon>
        <taxon>Basidiomycota</taxon>
        <taxon>Agaricomycotina</taxon>
        <taxon>Agaricomycetes</taxon>
        <taxon>Agaricomycetidae</taxon>
        <taxon>Boletales</taxon>
        <taxon>Suillineae</taxon>
        <taxon>Suillaceae</taxon>
        <taxon>Suillus</taxon>
    </lineage>
</organism>
<dbReference type="OrthoDB" id="2662396at2759"/>
<name>A0A9P7JZ56_9AGAM</name>
<reference evidence="1" key="1">
    <citation type="journal article" date="2020" name="New Phytol.">
        <title>Comparative genomics reveals dynamic genome evolution in host specialist ectomycorrhizal fungi.</title>
        <authorList>
            <person name="Lofgren L.A."/>
            <person name="Nguyen N.H."/>
            <person name="Vilgalys R."/>
            <person name="Ruytinx J."/>
            <person name="Liao H.L."/>
            <person name="Branco S."/>
            <person name="Kuo A."/>
            <person name="LaButti K."/>
            <person name="Lipzen A."/>
            <person name="Andreopoulos W."/>
            <person name="Pangilinan J."/>
            <person name="Riley R."/>
            <person name="Hundley H."/>
            <person name="Na H."/>
            <person name="Barry K."/>
            <person name="Grigoriev I.V."/>
            <person name="Stajich J.E."/>
            <person name="Kennedy P.G."/>
        </authorList>
    </citation>
    <scope>NUCLEOTIDE SEQUENCE</scope>
    <source>
        <strain evidence="1">FC423</strain>
    </source>
</reference>
<dbReference type="EMBL" id="JABBWM010000005">
    <property type="protein sequence ID" value="KAG2117321.1"/>
    <property type="molecule type" value="Genomic_DNA"/>
</dbReference>
<protein>
    <submittedName>
        <fullName evidence="1">Uncharacterized protein</fullName>
    </submittedName>
</protein>
<evidence type="ECO:0000313" key="1">
    <source>
        <dbReference type="EMBL" id="KAG2117321.1"/>
    </source>
</evidence>
<keyword evidence="2" id="KW-1185">Reference proteome</keyword>
<dbReference type="Gene3D" id="2.80.10.50">
    <property type="match status" value="1"/>
</dbReference>
<dbReference type="AlphaFoldDB" id="A0A9P7JZ56"/>
<evidence type="ECO:0000313" key="2">
    <source>
        <dbReference type="Proteomes" id="UP000823399"/>
    </source>
</evidence>